<dbReference type="SMART" id="SM00382">
    <property type="entry name" value="AAA"/>
    <property type="match status" value="1"/>
</dbReference>
<name>A0A0F5I8S9_BACTR</name>
<keyword evidence="7" id="KW-0472">Membrane</keyword>
<dbReference type="InterPro" id="IPR050086">
    <property type="entry name" value="MetN_ABC_transporter-like"/>
</dbReference>
<dbReference type="EMBL" id="JWIR02000019">
    <property type="protein sequence ID" value="KKB41700.1"/>
    <property type="molecule type" value="Genomic_DNA"/>
</dbReference>
<dbReference type="SMART" id="SM00930">
    <property type="entry name" value="NIL"/>
    <property type="match status" value="1"/>
</dbReference>
<evidence type="ECO:0000256" key="7">
    <source>
        <dbReference type="ARBA" id="ARBA00023136"/>
    </source>
</evidence>
<evidence type="ECO:0000259" key="8">
    <source>
        <dbReference type="PROSITE" id="PS50893"/>
    </source>
</evidence>
<keyword evidence="10" id="KW-1185">Reference proteome</keyword>
<accession>A0A0F5I8S9</accession>
<dbReference type="InterPro" id="IPR017871">
    <property type="entry name" value="ABC_transporter-like_CS"/>
</dbReference>
<evidence type="ECO:0000256" key="5">
    <source>
        <dbReference type="ARBA" id="ARBA00022967"/>
    </source>
</evidence>
<feature type="domain" description="ABC transporter" evidence="8">
    <location>
        <begin position="50"/>
        <end position="289"/>
    </location>
</feature>
<dbReference type="CDD" id="cd03258">
    <property type="entry name" value="ABC_MetN_methionine_transporter"/>
    <property type="match status" value="1"/>
</dbReference>
<gene>
    <name evidence="9" type="ORF">QY95_00507</name>
</gene>
<dbReference type="Pfam" id="PF00005">
    <property type="entry name" value="ABC_tran"/>
    <property type="match status" value="1"/>
</dbReference>
<keyword evidence="5" id="KW-1278">Translocase</keyword>
<keyword evidence="4 9" id="KW-0067">ATP-binding</keyword>
<dbReference type="GO" id="GO:0016887">
    <property type="term" value="F:ATP hydrolysis activity"/>
    <property type="evidence" value="ECO:0007669"/>
    <property type="project" value="InterPro"/>
</dbReference>
<dbReference type="STRING" id="1221996.QY95_00507"/>
<evidence type="ECO:0000256" key="2">
    <source>
        <dbReference type="ARBA" id="ARBA00022475"/>
    </source>
</evidence>
<sequence>MLKRCQFTQSGALWQMRERNCESLCLSAHEQKGFLLVYKHIRMGEYNSMISISSVKKIFSTKNGKVTAVDDINLVINKGEIFGVIGYSGAGKSTLIRMLNGLETPTSGSVVVADREVSKIKGSELRQARREIGMIFQHFNLLWSRTVRENIAFPLEIAGVPKSERERKVNELIKLVGLEGRGDSYPSQLSGGQKQRVGIARALANDPKVLLCDEATSALDPQTTDAILDLLVDINKRLGLTIVLITHEMHVIRKICHRVAVMEAGHIVEMGPVLDVFKSPEQPITKRFVQQVTEPEESKETIEHLLEQYPDGQLVKLTFVGESAEQPVIANLIRQFNIGVNLVQGKVSQTQNGPYGTLFVHLTGASEEVNKAVEYLKEQKVSSEVITNA</sequence>
<reference evidence="9" key="1">
    <citation type="submission" date="2015-02" db="EMBL/GenBank/DDBJ databases">
        <title>Genome Assembly of Bacillaceae bacterium MTCC 8252.</title>
        <authorList>
            <person name="Verma A."/>
            <person name="Khatri I."/>
            <person name="Mual P."/>
            <person name="Subramanian S."/>
            <person name="Krishnamurthi S."/>
        </authorList>
    </citation>
    <scope>NUCLEOTIDE SEQUENCE [LARGE SCALE GENOMIC DNA]</scope>
    <source>
        <strain evidence="9">MTCC 8252</strain>
    </source>
</reference>
<evidence type="ECO:0000313" key="9">
    <source>
        <dbReference type="EMBL" id="KKB41700.1"/>
    </source>
</evidence>
<dbReference type="SUPFAM" id="SSF55021">
    <property type="entry name" value="ACT-like"/>
    <property type="match status" value="1"/>
</dbReference>
<dbReference type="InterPro" id="IPR003593">
    <property type="entry name" value="AAA+_ATPase"/>
</dbReference>
<comment type="caution">
    <text evidence="9">The sequence shown here is derived from an EMBL/GenBank/DDBJ whole genome shotgun (WGS) entry which is preliminary data.</text>
</comment>
<dbReference type="InterPro" id="IPR041701">
    <property type="entry name" value="MetN_ABC"/>
</dbReference>
<keyword evidence="6" id="KW-0029">Amino-acid transport</keyword>
<dbReference type="SUPFAM" id="SSF52540">
    <property type="entry name" value="P-loop containing nucleoside triphosphate hydrolases"/>
    <property type="match status" value="1"/>
</dbReference>
<dbReference type="Pfam" id="PF09383">
    <property type="entry name" value="NIL"/>
    <property type="match status" value="1"/>
</dbReference>
<dbReference type="GO" id="GO:0006865">
    <property type="term" value="P:amino acid transport"/>
    <property type="evidence" value="ECO:0007669"/>
    <property type="project" value="UniProtKB-KW"/>
</dbReference>
<evidence type="ECO:0000256" key="1">
    <source>
        <dbReference type="ARBA" id="ARBA00022448"/>
    </source>
</evidence>
<organism evidence="9 10">
    <name type="scientific">Bacillus thermotolerans</name>
    <name type="common">Quasibacillus thermotolerans</name>
    <dbReference type="NCBI Taxonomy" id="1221996"/>
    <lineage>
        <taxon>Bacteria</taxon>
        <taxon>Bacillati</taxon>
        <taxon>Bacillota</taxon>
        <taxon>Bacilli</taxon>
        <taxon>Bacillales</taxon>
        <taxon>Bacillaceae</taxon>
        <taxon>Bacillus</taxon>
    </lineage>
</organism>
<dbReference type="Gene3D" id="3.40.50.300">
    <property type="entry name" value="P-loop containing nucleotide triphosphate hydrolases"/>
    <property type="match status" value="1"/>
</dbReference>
<keyword evidence="2" id="KW-1003">Cell membrane</keyword>
<keyword evidence="3" id="KW-0547">Nucleotide-binding</keyword>
<dbReference type="GO" id="GO:0005524">
    <property type="term" value="F:ATP binding"/>
    <property type="evidence" value="ECO:0007669"/>
    <property type="project" value="UniProtKB-KW"/>
</dbReference>
<dbReference type="InterPro" id="IPR003439">
    <property type="entry name" value="ABC_transporter-like_ATP-bd"/>
</dbReference>
<dbReference type="FunFam" id="3.40.50.300:FF:000233">
    <property type="entry name" value="Methionine import ATP-binding protein MetN"/>
    <property type="match status" value="1"/>
</dbReference>
<dbReference type="Gene3D" id="3.30.70.260">
    <property type="match status" value="1"/>
</dbReference>
<evidence type="ECO:0000256" key="3">
    <source>
        <dbReference type="ARBA" id="ARBA00022741"/>
    </source>
</evidence>
<proteinExistence type="predicted"/>
<dbReference type="PROSITE" id="PS00211">
    <property type="entry name" value="ABC_TRANSPORTER_1"/>
    <property type="match status" value="1"/>
</dbReference>
<dbReference type="PANTHER" id="PTHR43166">
    <property type="entry name" value="AMINO ACID IMPORT ATP-BINDING PROTEIN"/>
    <property type="match status" value="1"/>
</dbReference>
<protein>
    <submittedName>
        <fullName evidence="9">Methionine ABC transporter ATP-binding protein</fullName>
    </submittedName>
</protein>
<dbReference type="InterPro" id="IPR045865">
    <property type="entry name" value="ACT-like_dom_sf"/>
</dbReference>
<dbReference type="InterPro" id="IPR027417">
    <property type="entry name" value="P-loop_NTPase"/>
</dbReference>
<dbReference type="AlphaFoldDB" id="A0A0F5I8S9"/>
<evidence type="ECO:0000256" key="4">
    <source>
        <dbReference type="ARBA" id="ARBA00022840"/>
    </source>
</evidence>
<dbReference type="Proteomes" id="UP000031563">
    <property type="component" value="Unassembled WGS sequence"/>
</dbReference>
<evidence type="ECO:0000313" key="10">
    <source>
        <dbReference type="Proteomes" id="UP000031563"/>
    </source>
</evidence>
<dbReference type="PROSITE" id="PS50893">
    <property type="entry name" value="ABC_TRANSPORTER_2"/>
    <property type="match status" value="1"/>
</dbReference>
<dbReference type="InterPro" id="IPR018449">
    <property type="entry name" value="NIL_domain"/>
</dbReference>
<evidence type="ECO:0000256" key="6">
    <source>
        <dbReference type="ARBA" id="ARBA00022970"/>
    </source>
</evidence>
<dbReference type="PANTHER" id="PTHR43166:SF36">
    <property type="entry name" value="METHIONINE IMPORT ATP-BINDING PROTEIN METN 2"/>
    <property type="match status" value="1"/>
</dbReference>
<keyword evidence="1" id="KW-0813">Transport</keyword>